<dbReference type="AlphaFoldDB" id="A0A2J7QMQ5"/>
<dbReference type="Pfam" id="PF13894">
    <property type="entry name" value="zf-C2H2_4"/>
    <property type="match status" value="1"/>
</dbReference>
<feature type="domain" description="C2H2-type" evidence="12">
    <location>
        <begin position="617"/>
        <end position="644"/>
    </location>
</feature>
<evidence type="ECO:0000256" key="10">
    <source>
        <dbReference type="PROSITE-ProRule" id="PRU00042"/>
    </source>
</evidence>
<dbReference type="SUPFAM" id="SSF57667">
    <property type="entry name" value="beta-beta-alpha zinc fingers"/>
    <property type="match status" value="4"/>
</dbReference>
<dbReference type="STRING" id="105785.A0A2J7QMQ5"/>
<keyword evidence="2" id="KW-0479">Metal-binding</keyword>
<dbReference type="Gene3D" id="3.30.160.60">
    <property type="entry name" value="Classic Zinc Finger"/>
    <property type="match status" value="5"/>
</dbReference>
<evidence type="ECO:0000256" key="5">
    <source>
        <dbReference type="ARBA" id="ARBA00022833"/>
    </source>
</evidence>
<evidence type="ECO:0000313" key="14">
    <source>
        <dbReference type="Proteomes" id="UP000235965"/>
    </source>
</evidence>
<dbReference type="PANTHER" id="PTHR24403:SF67">
    <property type="entry name" value="FI01116P-RELATED"/>
    <property type="match status" value="1"/>
</dbReference>
<feature type="domain" description="C2H2-type" evidence="12">
    <location>
        <begin position="560"/>
        <end position="587"/>
    </location>
</feature>
<evidence type="ECO:0000313" key="13">
    <source>
        <dbReference type="EMBL" id="PNF29874.1"/>
    </source>
</evidence>
<feature type="region of interest" description="Disordered" evidence="11">
    <location>
        <begin position="80"/>
        <end position="106"/>
    </location>
</feature>
<dbReference type="FunFam" id="3.30.160.60:FF:000322">
    <property type="entry name" value="GDNF-inducible zinc finger protein 1"/>
    <property type="match status" value="1"/>
</dbReference>
<dbReference type="OrthoDB" id="3561125at2759"/>
<evidence type="ECO:0000256" key="11">
    <source>
        <dbReference type="SAM" id="MobiDB-lite"/>
    </source>
</evidence>
<dbReference type="GO" id="GO:0005634">
    <property type="term" value="C:nucleus"/>
    <property type="evidence" value="ECO:0007669"/>
    <property type="project" value="UniProtKB-SubCell"/>
</dbReference>
<evidence type="ECO:0000256" key="9">
    <source>
        <dbReference type="ARBA" id="ARBA00023242"/>
    </source>
</evidence>
<dbReference type="EMBL" id="NEVH01013204">
    <property type="protein sequence ID" value="PNF29874.1"/>
    <property type="molecule type" value="Genomic_DNA"/>
</dbReference>
<reference evidence="13 14" key="1">
    <citation type="submission" date="2017-12" db="EMBL/GenBank/DDBJ databases">
        <title>Hemimetabolous genomes reveal molecular basis of termite eusociality.</title>
        <authorList>
            <person name="Harrison M.C."/>
            <person name="Jongepier E."/>
            <person name="Robertson H.M."/>
            <person name="Arning N."/>
            <person name="Bitard-Feildel T."/>
            <person name="Chao H."/>
            <person name="Childers C.P."/>
            <person name="Dinh H."/>
            <person name="Doddapaneni H."/>
            <person name="Dugan S."/>
            <person name="Gowin J."/>
            <person name="Greiner C."/>
            <person name="Han Y."/>
            <person name="Hu H."/>
            <person name="Hughes D.S.T."/>
            <person name="Huylmans A.-K."/>
            <person name="Kemena C."/>
            <person name="Kremer L.P.M."/>
            <person name="Lee S.L."/>
            <person name="Lopez-Ezquerra A."/>
            <person name="Mallet L."/>
            <person name="Monroy-Kuhn J.M."/>
            <person name="Moser A."/>
            <person name="Murali S.C."/>
            <person name="Muzny D.M."/>
            <person name="Otani S."/>
            <person name="Piulachs M.-D."/>
            <person name="Poelchau M."/>
            <person name="Qu J."/>
            <person name="Schaub F."/>
            <person name="Wada-Katsumata A."/>
            <person name="Worley K.C."/>
            <person name="Xie Q."/>
            <person name="Ylla G."/>
            <person name="Poulsen M."/>
            <person name="Gibbs R.A."/>
            <person name="Schal C."/>
            <person name="Richards S."/>
            <person name="Belles X."/>
            <person name="Korb J."/>
            <person name="Bornberg-Bauer E."/>
        </authorList>
    </citation>
    <scope>NUCLEOTIDE SEQUENCE [LARGE SCALE GENOMIC DNA]</scope>
    <source>
        <tissue evidence="13">Whole body</tissue>
    </source>
</reference>
<evidence type="ECO:0000256" key="7">
    <source>
        <dbReference type="ARBA" id="ARBA00023125"/>
    </source>
</evidence>
<evidence type="ECO:0000256" key="3">
    <source>
        <dbReference type="ARBA" id="ARBA00022737"/>
    </source>
</evidence>
<evidence type="ECO:0000256" key="4">
    <source>
        <dbReference type="ARBA" id="ARBA00022771"/>
    </source>
</evidence>
<accession>A0A2J7QMQ5</accession>
<keyword evidence="4 10" id="KW-0863">Zinc-finger</keyword>
<dbReference type="SMART" id="SM00355">
    <property type="entry name" value="ZnF_C2H2"/>
    <property type="match status" value="9"/>
</dbReference>
<comment type="caution">
    <text evidence="13">The sequence shown here is derived from an EMBL/GenBank/DDBJ whole genome shotgun (WGS) entry which is preliminary data.</text>
</comment>
<feature type="domain" description="C2H2-type" evidence="12">
    <location>
        <begin position="398"/>
        <end position="425"/>
    </location>
</feature>
<dbReference type="InterPro" id="IPR013087">
    <property type="entry name" value="Znf_C2H2_type"/>
</dbReference>
<organism evidence="13 14">
    <name type="scientific">Cryptotermes secundus</name>
    <dbReference type="NCBI Taxonomy" id="105785"/>
    <lineage>
        <taxon>Eukaryota</taxon>
        <taxon>Metazoa</taxon>
        <taxon>Ecdysozoa</taxon>
        <taxon>Arthropoda</taxon>
        <taxon>Hexapoda</taxon>
        <taxon>Insecta</taxon>
        <taxon>Pterygota</taxon>
        <taxon>Neoptera</taxon>
        <taxon>Polyneoptera</taxon>
        <taxon>Dictyoptera</taxon>
        <taxon>Blattodea</taxon>
        <taxon>Blattoidea</taxon>
        <taxon>Termitoidae</taxon>
        <taxon>Kalotermitidae</taxon>
        <taxon>Cryptotermitinae</taxon>
        <taxon>Cryptotermes</taxon>
    </lineage>
</organism>
<dbReference type="GO" id="GO:0003677">
    <property type="term" value="F:DNA binding"/>
    <property type="evidence" value="ECO:0007669"/>
    <property type="project" value="UniProtKB-KW"/>
</dbReference>
<dbReference type="Proteomes" id="UP000235965">
    <property type="component" value="Unassembled WGS sequence"/>
</dbReference>
<protein>
    <recommendedName>
        <fullName evidence="12">C2H2-type domain-containing protein</fullName>
    </recommendedName>
</protein>
<keyword evidence="8" id="KW-0804">Transcription</keyword>
<dbReference type="GO" id="GO:0008270">
    <property type="term" value="F:zinc ion binding"/>
    <property type="evidence" value="ECO:0007669"/>
    <property type="project" value="UniProtKB-KW"/>
</dbReference>
<evidence type="ECO:0000256" key="1">
    <source>
        <dbReference type="ARBA" id="ARBA00004123"/>
    </source>
</evidence>
<feature type="domain" description="C2H2-type" evidence="12">
    <location>
        <begin position="499"/>
        <end position="527"/>
    </location>
</feature>
<dbReference type="InterPro" id="IPR036236">
    <property type="entry name" value="Znf_C2H2_sf"/>
</dbReference>
<sequence length="712" mass="81154">MSVFVFEWTRTVISQQYLDSMSLDSHADRNNVIKEMALTAKVKVEWNSNGQVFLEGTWQHIMKIHIMLAKYLKLPGEVNDEDESDEAASPPCGKSMSTSMPSSPVPKVDAKTVLRYIRQKYLNASRRKNEQFHQRNLPVQSKKVVPEVEQTDVAGNSDREVKQENEVYVNITMSGSLDNLPGLLLPVASSGHDLEQLPYEGSLPESDQLLNTGDLLVQHKGTLINKNILVDDIKSESHITVVDNSSGQTVCHYELPDNSIIETCQRSNAIDMGREFLEENVDGMKNLVAHTVHGSADVGRIVWHSDDIHSFQNQVANRNESTKSSDNVYPLSCEPADCTNGVKEEIDIQNVSRSCGKKKDYEKLAPFKFFCTLCSFKSKRESHYQRHLELHSKVSELFSCKKCDFTTIRLGHLRRHEMSHSDTKFACDMCHYHTDHHKFLLRHQRIKHANVQGHENIARKELLRCVECAYSTTRPFFYKRHLQAHTSADSSLLREEHRFQCQQCSYKTGRKEHYIRHVNNVHNNKRPYLCDHCGKAFKRPDALKQHRVTHVELDPSLGAFCCPACGKCCRAQAQLTQHLAVHSNVRSFLCEICGSAFKTRAVQRKHVLTIHKNPKAFSCSQCSRKFNTKYALRRHMKQHSLDKKRKVCGNTDEHAVDVPASKTLSLQTDPEESLRVLKSEPILIQEAPGAQVHDSQTAITVQVIGFMPYWDT</sequence>
<dbReference type="InterPro" id="IPR050688">
    <property type="entry name" value="Zinc_finger/UBP_domain"/>
</dbReference>
<dbReference type="PROSITE" id="PS50157">
    <property type="entry name" value="ZINC_FINGER_C2H2_2"/>
    <property type="match status" value="6"/>
</dbReference>
<dbReference type="PANTHER" id="PTHR24403">
    <property type="entry name" value="ZINC FINGER PROTEIN"/>
    <property type="match status" value="1"/>
</dbReference>
<dbReference type="GO" id="GO:0010468">
    <property type="term" value="P:regulation of gene expression"/>
    <property type="evidence" value="ECO:0007669"/>
    <property type="project" value="TreeGrafter"/>
</dbReference>
<keyword evidence="6" id="KW-0805">Transcription regulation</keyword>
<dbReference type="PROSITE" id="PS00028">
    <property type="entry name" value="ZINC_FINGER_C2H2_1"/>
    <property type="match status" value="4"/>
</dbReference>
<evidence type="ECO:0000259" key="12">
    <source>
        <dbReference type="PROSITE" id="PS50157"/>
    </source>
</evidence>
<keyword evidence="3" id="KW-0677">Repeat</keyword>
<proteinExistence type="predicted"/>
<evidence type="ECO:0000256" key="6">
    <source>
        <dbReference type="ARBA" id="ARBA00023015"/>
    </source>
</evidence>
<evidence type="ECO:0000256" key="2">
    <source>
        <dbReference type="ARBA" id="ARBA00022723"/>
    </source>
</evidence>
<keyword evidence="14" id="KW-1185">Reference proteome</keyword>
<dbReference type="InParanoid" id="A0A2J7QMQ5"/>
<feature type="domain" description="C2H2-type" evidence="12">
    <location>
        <begin position="588"/>
        <end position="616"/>
    </location>
</feature>
<name>A0A2J7QMQ5_9NEOP</name>
<keyword evidence="7" id="KW-0238">DNA-binding</keyword>
<feature type="compositionally biased region" description="Low complexity" evidence="11">
    <location>
        <begin position="94"/>
        <end position="106"/>
    </location>
</feature>
<dbReference type="Pfam" id="PF00096">
    <property type="entry name" value="zf-C2H2"/>
    <property type="match status" value="1"/>
</dbReference>
<keyword evidence="5" id="KW-0862">Zinc</keyword>
<comment type="subcellular location">
    <subcellularLocation>
        <location evidence="1">Nucleus</location>
    </subcellularLocation>
</comment>
<feature type="domain" description="C2H2-type" evidence="12">
    <location>
        <begin position="528"/>
        <end position="555"/>
    </location>
</feature>
<evidence type="ECO:0000256" key="8">
    <source>
        <dbReference type="ARBA" id="ARBA00023163"/>
    </source>
</evidence>
<keyword evidence="9" id="KW-0539">Nucleus</keyword>
<gene>
    <name evidence="13" type="ORF">B7P43_G09537</name>
</gene>